<keyword evidence="2" id="KW-1185">Reference proteome</keyword>
<dbReference type="AlphaFoldDB" id="A0A7C9HEL1"/>
<dbReference type="Proteomes" id="UP000482295">
    <property type="component" value="Unassembled WGS sequence"/>
</dbReference>
<accession>A0A7C9HEL1</accession>
<gene>
    <name evidence="1" type="ORF">F0475_08540</name>
</gene>
<reference evidence="1 2" key="1">
    <citation type="submission" date="2019-09" db="EMBL/GenBank/DDBJ databases">
        <title>Prevotella A2879 sp. nov., isolated from an abscess of a patient.</title>
        <authorList>
            <person name="Buhl M."/>
            <person name="Oberhettinger P."/>
        </authorList>
    </citation>
    <scope>NUCLEOTIDE SEQUENCE [LARGE SCALE GENOMIC DNA]</scope>
    <source>
        <strain evidence="1 2">A2879</strain>
    </source>
</reference>
<dbReference type="RefSeq" id="WP_155716285.1">
    <property type="nucleotide sequence ID" value="NZ_VVIQ01000008.1"/>
</dbReference>
<name>A0A7C9HEL1_9BACT</name>
<protein>
    <submittedName>
        <fullName evidence="1">Uncharacterized protein</fullName>
    </submittedName>
</protein>
<sequence length="67" mass="7605">MKKKELTRRNVYVKPECNLMKTYTETLMVNASGNAGRINPGESAGDAKKTFLWDDDDASNINHNWSE</sequence>
<proteinExistence type="predicted"/>
<organism evidence="1 2">
    <name type="scientific">Prevotella vespertina</name>
    <dbReference type="NCBI Taxonomy" id="2608404"/>
    <lineage>
        <taxon>Bacteria</taxon>
        <taxon>Pseudomonadati</taxon>
        <taxon>Bacteroidota</taxon>
        <taxon>Bacteroidia</taxon>
        <taxon>Bacteroidales</taxon>
        <taxon>Prevotellaceae</taxon>
        <taxon>Prevotella</taxon>
    </lineage>
</organism>
<dbReference type="EMBL" id="VVIQ01000008">
    <property type="protein sequence ID" value="MUL28350.1"/>
    <property type="molecule type" value="Genomic_DNA"/>
</dbReference>
<comment type="caution">
    <text evidence="1">The sequence shown here is derived from an EMBL/GenBank/DDBJ whole genome shotgun (WGS) entry which is preliminary data.</text>
</comment>
<evidence type="ECO:0000313" key="2">
    <source>
        <dbReference type="Proteomes" id="UP000482295"/>
    </source>
</evidence>
<evidence type="ECO:0000313" key="1">
    <source>
        <dbReference type="EMBL" id="MUL28350.1"/>
    </source>
</evidence>